<sequence>MSAADIGGDVREIEQLKFRYVRLLDTKQWDEFATCFAPDATADYAGLSFTSPDELVDYMRTNLPAEIITMHHLHHPEIAVDGDEATGRWYLYDKVFAPAFEFALEGAAFYADRYVRTPQGWRIAHTGYERTWELTTSLKDQPSAKLTGPGGPATHA</sequence>
<gene>
    <name evidence="2" type="ORF">GCM10017579_35560</name>
</gene>
<dbReference type="EMBL" id="BSEL01000007">
    <property type="protein sequence ID" value="GLJ69520.1"/>
    <property type="molecule type" value="Genomic_DNA"/>
</dbReference>
<protein>
    <submittedName>
        <fullName evidence="2">Bile-acid 7-alpha-dehydratase</fullName>
    </submittedName>
</protein>
<name>A0ABQ5SZB1_9ACTN</name>
<proteinExistence type="predicted"/>
<evidence type="ECO:0000313" key="3">
    <source>
        <dbReference type="Proteomes" id="UP001142292"/>
    </source>
</evidence>
<keyword evidence="3" id="KW-1185">Reference proteome</keyword>
<feature type="domain" description="SnoaL-like" evidence="1">
    <location>
        <begin position="9"/>
        <end position="125"/>
    </location>
</feature>
<dbReference type="SUPFAM" id="SSF54427">
    <property type="entry name" value="NTF2-like"/>
    <property type="match status" value="1"/>
</dbReference>
<dbReference type="RefSeq" id="WP_189116657.1">
    <property type="nucleotide sequence ID" value="NZ_BMRK01000001.1"/>
</dbReference>
<dbReference type="Proteomes" id="UP001142292">
    <property type="component" value="Unassembled WGS sequence"/>
</dbReference>
<reference evidence="2" key="2">
    <citation type="submission" date="2023-01" db="EMBL/GenBank/DDBJ databases">
        <authorList>
            <person name="Sun Q."/>
            <person name="Evtushenko L."/>
        </authorList>
    </citation>
    <scope>NUCLEOTIDE SEQUENCE</scope>
    <source>
        <strain evidence="2">VKM Ac-1246</strain>
    </source>
</reference>
<accession>A0ABQ5SZB1</accession>
<reference evidence="2" key="1">
    <citation type="journal article" date="2014" name="Int. J. Syst. Evol. Microbiol.">
        <title>Complete genome of a new Firmicutes species belonging to the dominant human colonic microbiota ('Ruminococcus bicirculans') reveals two chromosomes and a selective capacity to utilize plant glucans.</title>
        <authorList>
            <consortium name="NISC Comparative Sequencing Program"/>
            <person name="Wegmann U."/>
            <person name="Louis P."/>
            <person name="Goesmann A."/>
            <person name="Henrissat B."/>
            <person name="Duncan S.H."/>
            <person name="Flint H.J."/>
        </authorList>
    </citation>
    <scope>NUCLEOTIDE SEQUENCE</scope>
    <source>
        <strain evidence="2">VKM Ac-1246</strain>
    </source>
</reference>
<evidence type="ECO:0000259" key="1">
    <source>
        <dbReference type="Pfam" id="PF13577"/>
    </source>
</evidence>
<organism evidence="2 3">
    <name type="scientific">Nocardioides luteus</name>
    <dbReference type="NCBI Taxonomy" id="1844"/>
    <lineage>
        <taxon>Bacteria</taxon>
        <taxon>Bacillati</taxon>
        <taxon>Actinomycetota</taxon>
        <taxon>Actinomycetes</taxon>
        <taxon>Propionibacteriales</taxon>
        <taxon>Nocardioidaceae</taxon>
        <taxon>Nocardioides</taxon>
    </lineage>
</organism>
<dbReference type="Pfam" id="PF13577">
    <property type="entry name" value="SnoaL_4"/>
    <property type="match status" value="1"/>
</dbReference>
<evidence type="ECO:0000313" key="2">
    <source>
        <dbReference type="EMBL" id="GLJ69520.1"/>
    </source>
</evidence>
<dbReference type="Gene3D" id="3.10.450.50">
    <property type="match status" value="1"/>
</dbReference>
<dbReference type="InterPro" id="IPR037401">
    <property type="entry name" value="SnoaL-like"/>
</dbReference>
<comment type="caution">
    <text evidence="2">The sequence shown here is derived from an EMBL/GenBank/DDBJ whole genome shotgun (WGS) entry which is preliminary data.</text>
</comment>
<dbReference type="InterPro" id="IPR032710">
    <property type="entry name" value="NTF2-like_dom_sf"/>
</dbReference>